<sequence>MLSGAGDSESDSGDERAGAGSEDEGGSMEEGDSESGEDGSGGDDGSVGDLGSDVESEEDTEQAEEGMGSAAGPAVKTKKDKLLSEEDVLRAQRVEKKSGVVYMSRVPPFMKPGKVRHMLEKYAQIGRIYLIEEDDKRRKRRVKSGGNRRRQFVEGWIEFKNKKYAKAVARMLNNNNMGGKKHGFYHDDLWNLKYLPKFKWHHLVEQLASEKAAKEQRLQTEISQSRRELDAYMKSVDRAKKMSSIKARRQAKVDSGQEVKQMADRSRNVWQRDVVVRSADAADQPSAGKRRRTQQDAPMASVLNRIF</sequence>
<dbReference type="OrthoDB" id="287393at2759"/>
<dbReference type="GO" id="GO:0005730">
    <property type="term" value="C:nucleolus"/>
    <property type="evidence" value="ECO:0007669"/>
    <property type="project" value="UniProtKB-SubCell"/>
</dbReference>
<name>A0A9W7Y9L5_9FUNG</name>
<dbReference type="InterPro" id="IPR035979">
    <property type="entry name" value="RBD_domain_sf"/>
</dbReference>
<dbReference type="SUPFAM" id="SSF54928">
    <property type="entry name" value="RNA-binding domain, RBD"/>
    <property type="match status" value="1"/>
</dbReference>
<feature type="compositionally biased region" description="Acidic residues" evidence="6">
    <location>
        <begin position="21"/>
        <end position="41"/>
    </location>
</feature>
<dbReference type="GO" id="GO:0034462">
    <property type="term" value="P:small-subunit processome assembly"/>
    <property type="evidence" value="ECO:0007669"/>
    <property type="project" value="TreeGrafter"/>
</dbReference>
<feature type="region of interest" description="Disordered" evidence="6">
    <location>
        <begin position="1"/>
        <end position="79"/>
    </location>
</feature>
<keyword evidence="8" id="KW-1185">Reference proteome</keyword>
<feature type="compositionally biased region" description="Basic residues" evidence="6">
    <location>
        <begin position="241"/>
        <end position="250"/>
    </location>
</feature>
<dbReference type="CDD" id="cd12263">
    <property type="entry name" value="RRM_ABT1_like"/>
    <property type="match status" value="1"/>
</dbReference>
<comment type="caution">
    <text evidence="7">The sequence shown here is derived from an EMBL/GenBank/DDBJ whole genome shotgun (WGS) entry which is preliminary data.</text>
</comment>
<comment type="subcellular location">
    <subcellularLocation>
        <location evidence="1">Nucleus</location>
        <location evidence="1">Nucleolus</location>
    </subcellularLocation>
</comment>
<evidence type="ECO:0000256" key="3">
    <source>
        <dbReference type="ARBA" id="ARBA00022884"/>
    </source>
</evidence>
<evidence type="ECO:0000313" key="8">
    <source>
        <dbReference type="Proteomes" id="UP001143981"/>
    </source>
</evidence>
<evidence type="ECO:0000256" key="6">
    <source>
        <dbReference type="SAM" id="MobiDB-lite"/>
    </source>
</evidence>
<keyword evidence="4" id="KW-0539">Nucleus</keyword>
<evidence type="ECO:0000256" key="1">
    <source>
        <dbReference type="ARBA" id="ARBA00004604"/>
    </source>
</evidence>
<reference evidence="7" key="1">
    <citation type="submission" date="2022-07" db="EMBL/GenBank/DDBJ databases">
        <title>Phylogenomic reconstructions and comparative analyses of Kickxellomycotina fungi.</title>
        <authorList>
            <person name="Reynolds N.K."/>
            <person name="Stajich J.E."/>
            <person name="Barry K."/>
            <person name="Grigoriev I.V."/>
            <person name="Crous P."/>
            <person name="Smith M.E."/>
        </authorList>
    </citation>
    <scope>NUCLEOTIDE SEQUENCE</scope>
    <source>
        <strain evidence="7">BCRC 34381</strain>
    </source>
</reference>
<evidence type="ECO:0000256" key="5">
    <source>
        <dbReference type="ARBA" id="ARBA00032634"/>
    </source>
</evidence>
<dbReference type="GO" id="GO:0000480">
    <property type="term" value="P:endonucleolytic cleavage in 5'-ETS of tricistronic rRNA transcript (SSU-rRNA, 5.8S rRNA, LSU-rRNA)"/>
    <property type="evidence" value="ECO:0007669"/>
    <property type="project" value="TreeGrafter"/>
</dbReference>
<dbReference type="InterPro" id="IPR039119">
    <property type="entry name" value="ABT1/Esf2"/>
</dbReference>
<dbReference type="EMBL" id="JANBOI010000158">
    <property type="protein sequence ID" value="KAJ1733198.1"/>
    <property type="molecule type" value="Genomic_DNA"/>
</dbReference>
<feature type="region of interest" description="Disordered" evidence="6">
    <location>
        <begin position="240"/>
        <end position="264"/>
    </location>
</feature>
<dbReference type="Gene3D" id="3.30.70.330">
    <property type="match status" value="1"/>
</dbReference>
<accession>A0A9W7Y9L5</accession>
<evidence type="ECO:0000256" key="2">
    <source>
        <dbReference type="ARBA" id="ARBA00005819"/>
    </source>
</evidence>
<dbReference type="Proteomes" id="UP001143981">
    <property type="component" value="Unassembled WGS sequence"/>
</dbReference>
<feature type="region of interest" description="Disordered" evidence="6">
    <location>
        <begin position="277"/>
        <end position="307"/>
    </location>
</feature>
<comment type="similarity">
    <text evidence="2">Belongs to the ESF2/ABP1 family.</text>
</comment>
<dbReference type="GO" id="GO:0000447">
    <property type="term" value="P:endonucleolytic cleavage in ITS1 to separate SSU-rRNA from 5.8S rRNA and LSU-rRNA from tricistronic rRNA transcript (SSU-rRNA, 5.8S rRNA, LSU-rRNA)"/>
    <property type="evidence" value="ECO:0007669"/>
    <property type="project" value="TreeGrafter"/>
</dbReference>
<evidence type="ECO:0000313" key="7">
    <source>
        <dbReference type="EMBL" id="KAJ1733198.1"/>
    </source>
</evidence>
<feature type="compositionally biased region" description="Basic and acidic residues" evidence="6">
    <location>
        <begin position="251"/>
        <end position="264"/>
    </location>
</feature>
<proteinExistence type="inferred from homology"/>
<dbReference type="PANTHER" id="PTHR12311:SF7">
    <property type="entry name" value="ACTIVATOR OF BASAL TRANSCRIPTION 1"/>
    <property type="match status" value="1"/>
</dbReference>
<dbReference type="InterPro" id="IPR012677">
    <property type="entry name" value="Nucleotide-bd_a/b_plait_sf"/>
</dbReference>
<dbReference type="GO" id="GO:0000472">
    <property type="term" value="P:endonucleolytic cleavage to generate mature 5'-end of SSU-rRNA from (SSU-rRNA, 5.8S rRNA, LSU-rRNA)"/>
    <property type="evidence" value="ECO:0007669"/>
    <property type="project" value="TreeGrafter"/>
</dbReference>
<gene>
    <name evidence="7" type="primary">ESF2</name>
    <name evidence="7" type="ORF">LPJ61_001673</name>
</gene>
<dbReference type="InterPro" id="IPR034353">
    <property type="entry name" value="ABT1/ESF2_RRM"/>
</dbReference>
<keyword evidence="3" id="KW-0694">RNA-binding</keyword>
<feature type="compositionally biased region" description="Acidic residues" evidence="6">
    <location>
        <begin position="52"/>
        <end position="64"/>
    </location>
</feature>
<protein>
    <recommendedName>
        <fullName evidence="5">18S rRNA factor 2</fullName>
    </recommendedName>
</protein>
<organism evidence="7 8">
    <name type="scientific">Coemansia biformis</name>
    <dbReference type="NCBI Taxonomy" id="1286918"/>
    <lineage>
        <taxon>Eukaryota</taxon>
        <taxon>Fungi</taxon>
        <taxon>Fungi incertae sedis</taxon>
        <taxon>Zoopagomycota</taxon>
        <taxon>Kickxellomycotina</taxon>
        <taxon>Kickxellomycetes</taxon>
        <taxon>Kickxellales</taxon>
        <taxon>Kickxellaceae</taxon>
        <taxon>Coemansia</taxon>
    </lineage>
</organism>
<evidence type="ECO:0000256" key="4">
    <source>
        <dbReference type="ARBA" id="ARBA00023242"/>
    </source>
</evidence>
<dbReference type="GO" id="GO:0003723">
    <property type="term" value="F:RNA binding"/>
    <property type="evidence" value="ECO:0007669"/>
    <property type="project" value="UniProtKB-KW"/>
</dbReference>
<dbReference type="PANTHER" id="PTHR12311">
    <property type="entry name" value="ACTIVATOR OF BASAL TRANSCRIPTION 1"/>
    <property type="match status" value="1"/>
</dbReference>
<dbReference type="AlphaFoldDB" id="A0A9W7Y9L5"/>